<name>A0ABS4IV48_9BACL</name>
<evidence type="ECO:0000256" key="4">
    <source>
        <dbReference type="ARBA" id="ARBA00022692"/>
    </source>
</evidence>
<feature type="transmembrane region" description="Helical" evidence="7">
    <location>
        <begin position="82"/>
        <end position="103"/>
    </location>
</feature>
<evidence type="ECO:0000256" key="3">
    <source>
        <dbReference type="ARBA" id="ARBA00022475"/>
    </source>
</evidence>
<dbReference type="InterPro" id="IPR050809">
    <property type="entry name" value="UgpAE/MalFG_permease"/>
</dbReference>
<comment type="caution">
    <text evidence="9">The sequence shown here is derived from an EMBL/GenBank/DDBJ whole genome shotgun (WGS) entry which is preliminary data.</text>
</comment>
<dbReference type="Proteomes" id="UP001519287">
    <property type="component" value="Unassembled WGS sequence"/>
</dbReference>
<evidence type="ECO:0000313" key="9">
    <source>
        <dbReference type="EMBL" id="MBP1991463.1"/>
    </source>
</evidence>
<accession>A0ABS4IV48</accession>
<evidence type="ECO:0000256" key="2">
    <source>
        <dbReference type="ARBA" id="ARBA00022448"/>
    </source>
</evidence>
<gene>
    <name evidence="9" type="ORF">J2Z66_003070</name>
</gene>
<feature type="transmembrane region" description="Helical" evidence="7">
    <location>
        <begin position="269"/>
        <end position="288"/>
    </location>
</feature>
<sequence>MHNQRMQALRKTLPLYLLIAPTVVSLFLFNYIPIYGIIISFQDYSVFKGFWNSDWVGFKHFVYFLNDATFWKVMRNTLILNFYDIIFGFTAPIIFALLVNEIVHRNFKKIVQTISYLPHFLSWVVVSGIFYQILSPANGLVNVVLVEWLGMDSIYFMTQQSMFRGILVFADIWKSVGWSAILYFAVIAGINSSLYEAAWIDGASRFRQVIHITLPHMVPMIVLLLLLKLASIFGIGFERVFLLQNALVYDVSDVISTYVYRIGLEKAQYSLTTAIGLTQSVLGFLMLVGSNKLSKKLTGMGLY</sequence>
<evidence type="ECO:0000256" key="1">
    <source>
        <dbReference type="ARBA" id="ARBA00004651"/>
    </source>
</evidence>
<dbReference type="CDD" id="cd06261">
    <property type="entry name" value="TM_PBP2"/>
    <property type="match status" value="1"/>
</dbReference>
<dbReference type="PANTHER" id="PTHR43227:SF11">
    <property type="entry name" value="BLL4140 PROTEIN"/>
    <property type="match status" value="1"/>
</dbReference>
<organism evidence="9 10">
    <name type="scientific">Paenibacillus eucommiae</name>
    <dbReference type="NCBI Taxonomy" id="1355755"/>
    <lineage>
        <taxon>Bacteria</taxon>
        <taxon>Bacillati</taxon>
        <taxon>Bacillota</taxon>
        <taxon>Bacilli</taxon>
        <taxon>Bacillales</taxon>
        <taxon>Paenibacillaceae</taxon>
        <taxon>Paenibacillus</taxon>
    </lineage>
</organism>
<comment type="subcellular location">
    <subcellularLocation>
        <location evidence="1 7">Cell membrane</location>
        <topology evidence="1 7">Multi-pass membrane protein</topology>
    </subcellularLocation>
</comment>
<feature type="transmembrane region" description="Helical" evidence="7">
    <location>
        <begin position="212"/>
        <end position="235"/>
    </location>
</feature>
<keyword evidence="3" id="KW-1003">Cell membrane</keyword>
<dbReference type="Pfam" id="PF00528">
    <property type="entry name" value="BPD_transp_1"/>
    <property type="match status" value="1"/>
</dbReference>
<dbReference type="SUPFAM" id="SSF161098">
    <property type="entry name" value="MetI-like"/>
    <property type="match status" value="1"/>
</dbReference>
<dbReference type="RefSeq" id="WP_245375562.1">
    <property type="nucleotide sequence ID" value="NZ_JAGGLB010000009.1"/>
</dbReference>
<keyword evidence="2 7" id="KW-0813">Transport</keyword>
<protein>
    <submittedName>
        <fullName evidence="9">Aldouronate transport system permease protein</fullName>
    </submittedName>
</protein>
<reference evidence="9 10" key="1">
    <citation type="submission" date="2021-03" db="EMBL/GenBank/DDBJ databases">
        <title>Genomic Encyclopedia of Type Strains, Phase IV (KMG-IV): sequencing the most valuable type-strain genomes for metagenomic binning, comparative biology and taxonomic classification.</title>
        <authorList>
            <person name="Goeker M."/>
        </authorList>
    </citation>
    <scope>NUCLEOTIDE SEQUENCE [LARGE SCALE GENOMIC DNA]</scope>
    <source>
        <strain evidence="9 10">DSM 26048</strain>
    </source>
</reference>
<dbReference type="PANTHER" id="PTHR43227">
    <property type="entry name" value="BLL4140 PROTEIN"/>
    <property type="match status" value="1"/>
</dbReference>
<dbReference type="PROSITE" id="PS50928">
    <property type="entry name" value="ABC_TM1"/>
    <property type="match status" value="1"/>
</dbReference>
<keyword evidence="6 7" id="KW-0472">Membrane</keyword>
<feature type="transmembrane region" description="Helical" evidence="7">
    <location>
        <begin position="180"/>
        <end position="200"/>
    </location>
</feature>
<dbReference type="InterPro" id="IPR035906">
    <property type="entry name" value="MetI-like_sf"/>
</dbReference>
<proteinExistence type="inferred from homology"/>
<feature type="transmembrane region" description="Helical" evidence="7">
    <location>
        <begin position="115"/>
        <end position="134"/>
    </location>
</feature>
<dbReference type="EMBL" id="JAGGLB010000009">
    <property type="protein sequence ID" value="MBP1991463.1"/>
    <property type="molecule type" value="Genomic_DNA"/>
</dbReference>
<evidence type="ECO:0000259" key="8">
    <source>
        <dbReference type="PROSITE" id="PS50928"/>
    </source>
</evidence>
<dbReference type="InterPro" id="IPR000515">
    <property type="entry name" value="MetI-like"/>
</dbReference>
<feature type="transmembrane region" description="Helical" evidence="7">
    <location>
        <begin position="12"/>
        <end position="38"/>
    </location>
</feature>
<evidence type="ECO:0000256" key="6">
    <source>
        <dbReference type="ARBA" id="ARBA00023136"/>
    </source>
</evidence>
<keyword evidence="4 7" id="KW-0812">Transmembrane</keyword>
<evidence type="ECO:0000313" key="10">
    <source>
        <dbReference type="Proteomes" id="UP001519287"/>
    </source>
</evidence>
<evidence type="ECO:0000256" key="7">
    <source>
        <dbReference type="RuleBase" id="RU363032"/>
    </source>
</evidence>
<comment type="similarity">
    <text evidence="7">Belongs to the binding-protein-dependent transport system permease family.</text>
</comment>
<evidence type="ECO:0000256" key="5">
    <source>
        <dbReference type="ARBA" id="ARBA00022989"/>
    </source>
</evidence>
<keyword evidence="10" id="KW-1185">Reference proteome</keyword>
<feature type="domain" description="ABC transmembrane type-1" evidence="8">
    <location>
        <begin position="74"/>
        <end position="290"/>
    </location>
</feature>
<keyword evidence="5 7" id="KW-1133">Transmembrane helix</keyword>
<dbReference type="Gene3D" id="1.10.3720.10">
    <property type="entry name" value="MetI-like"/>
    <property type="match status" value="1"/>
</dbReference>